<evidence type="ECO:0000313" key="3">
    <source>
        <dbReference type="EMBL" id="KAK7845284.1"/>
    </source>
</evidence>
<dbReference type="EMBL" id="PKMF04000172">
    <property type="protein sequence ID" value="KAK7845284.1"/>
    <property type="molecule type" value="Genomic_DNA"/>
</dbReference>
<dbReference type="PANTHER" id="PTHR45782">
    <property type="entry name" value="MITOCHONDRIAL RIBOSOME-ASSOCIATED GTPASE 1"/>
    <property type="match status" value="1"/>
</dbReference>
<evidence type="ECO:0000256" key="2">
    <source>
        <dbReference type="ARBA" id="ARBA00023134"/>
    </source>
</evidence>
<sequence length="233" mass="26399">MAATAILARQIGALATKGGGGWYGPHMAAASRAIAERLPLVDLVLEIRDARIVAHQTILQKIPLSSEYEQLRNYPSSSRRIIVMNKMDLANRSQIKEWKRYFEQQNCISYGVNSHNKENIKELLNFLLARVRELKRTNDFNYTAVIMLIGIPNVVHDVRRTLFETISSFDGNVQVGEDLSRLIEAELTALREAFQVPVELGEEAQNKVAAKLLNLYRTGRLGHYTLDSLPWHT</sequence>
<gene>
    <name evidence="3" type="primary">DGP2_0</name>
    <name evidence="3" type="ORF">CFP56_009753</name>
</gene>
<keyword evidence="4" id="KW-1185">Reference proteome</keyword>
<evidence type="ECO:0000313" key="4">
    <source>
        <dbReference type="Proteomes" id="UP000237347"/>
    </source>
</evidence>
<name>A0AAW0L3A9_QUESU</name>
<keyword evidence="1" id="KW-0547">Nucleotide-binding</keyword>
<dbReference type="SUPFAM" id="SSF52540">
    <property type="entry name" value="P-loop containing nucleoside triphosphate hydrolases"/>
    <property type="match status" value="1"/>
</dbReference>
<dbReference type="GO" id="GO:0032543">
    <property type="term" value="P:mitochondrial translation"/>
    <property type="evidence" value="ECO:0007669"/>
    <property type="project" value="TreeGrafter"/>
</dbReference>
<comment type="caution">
    <text evidence="3">The sequence shown here is derived from an EMBL/GenBank/DDBJ whole genome shotgun (WGS) entry which is preliminary data.</text>
</comment>
<dbReference type="Proteomes" id="UP000237347">
    <property type="component" value="Unassembled WGS sequence"/>
</dbReference>
<dbReference type="PANTHER" id="PTHR45782:SF1">
    <property type="entry name" value="DAR GTPASE 2, MITOCHONDRIAL"/>
    <property type="match status" value="1"/>
</dbReference>
<proteinExistence type="predicted"/>
<reference evidence="3 4" key="1">
    <citation type="journal article" date="2018" name="Sci. Data">
        <title>The draft genome sequence of cork oak.</title>
        <authorList>
            <person name="Ramos A.M."/>
            <person name="Usie A."/>
            <person name="Barbosa P."/>
            <person name="Barros P.M."/>
            <person name="Capote T."/>
            <person name="Chaves I."/>
            <person name="Simoes F."/>
            <person name="Abreu I."/>
            <person name="Carrasquinho I."/>
            <person name="Faro C."/>
            <person name="Guimaraes J.B."/>
            <person name="Mendonca D."/>
            <person name="Nobrega F."/>
            <person name="Rodrigues L."/>
            <person name="Saibo N.J.M."/>
            <person name="Varela M.C."/>
            <person name="Egas C."/>
            <person name="Matos J."/>
            <person name="Miguel C.M."/>
            <person name="Oliveira M.M."/>
            <person name="Ricardo C.P."/>
            <person name="Goncalves S."/>
        </authorList>
    </citation>
    <scope>NUCLEOTIDE SEQUENCE [LARGE SCALE GENOMIC DNA]</scope>
    <source>
        <strain evidence="4">cv. HL8</strain>
    </source>
</reference>
<evidence type="ECO:0000256" key="1">
    <source>
        <dbReference type="ARBA" id="ARBA00022741"/>
    </source>
</evidence>
<dbReference type="GO" id="GO:0005525">
    <property type="term" value="F:GTP binding"/>
    <property type="evidence" value="ECO:0007669"/>
    <property type="project" value="UniProtKB-KW"/>
</dbReference>
<dbReference type="Gene3D" id="3.40.50.300">
    <property type="entry name" value="P-loop containing nucleotide triphosphate hydrolases"/>
    <property type="match status" value="1"/>
</dbReference>
<accession>A0AAW0L3A9</accession>
<dbReference type="InterPro" id="IPR027417">
    <property type="entry name" value="P-loop_NTPase"/>
</dbReference>
<keyword evidence="2" id="KW-0342">GTP-binding</keyword>
<dbReference type="GO" id="GO:0005739">
    <property type="term" value="C:mitochondrion"/>
    <property type="evidence" value="ECO:0007669"/>
    <property type="project" value="TreeGrafter"/>
</dbReference>
<organism evidence="3 4">
    <name type="scientific">Quercus suber</name>
    <name type="common">Cork oak</name>
    <dbReference type="NCBI Taxonomy" id="58331"/>
    <lineage>
        <taxon>Eukaryota</taxon>
        <taxon>Viridiplantae</taxon>
        <taxon>Streptophyta</taxon>
        <taxon>Embryophyta</taxon>
        <taxon>Tracheophyta</taxon>
        <taxon>Spermatophyta</taxon>
        <taxon>Magnoliopsida</taxon>
        <taxon>eudicotyledons</taxon>
        <taxon>Gunneridae</taxon>
        <taxon>Pentapetalae</taxon>
        <taxon>rosids</taxon>
        <taxon>fabids</taxon>
        <taxon>Fagales</taxon>
        <taxon>Fagaceae</taxon>
        <taxon>Quercus</taxon>
    </lineage>
</organism>
<protein>
    <submittedName>
        <fullName evidence="3">Dar gtpase 2</fullName>
    </submittedName>
</protein>
<dbReference type="AlphaFoldDB" id="A0AAW0L3A9"/>
<dbReference type="GO" id="GO:0003924">
    <property type="term" value="F:GTPase activity"/>
    <property type="evidence" value="ECO:0007669"/>
    <property type="project" value="TreeGrafter"/>
</dbReference>